<feature type="signal peptide" evidence="1">
    <location>
        <begin position="1"/>
        <end position="18"/>
    </location>
</feature>
<protein>
    <submittedName>
        <fullName evidence="3">M28 family peptidase</fullName>
    </submittedName>
</protein>
<dbReference type="GO" id="GO:0006508">
    <property type="term" value="P:proteolysis"/>
    <property type="evidence" value="ECO:0007669"/>
    <property type="project" value="InterPro"/>
</dbReference>
<dbReference type="AlphaFoldDB" id="A0A5B8VYG3"/>
<keyword evidence="1" id="KW-0732">Signal</keyword>
<feature type="chain" id="PRO_5022808974" evidence="1">
    <location>
        <begin position="19"/>
        <end position="385"/>
    </location>
</feature>
<dbReference type="PANTHER" id="PTHR12147:SF26">
    <property type="entry name" value="PEPTIDASE M28 DOMAIN-CONTAINING PROTEIN"/>
    <property type="match status" value="1"/>
</dbReference>
<dbReference type="EMBL" id="CP042437">
    <property type="protein sequence ID" value="QEC75318.1"/>
    <property type="molecule type" value="Genomic_DNA"/>
</dbReference>
<dbReference type="Pfam" id="PF04389">
    <property type="entry name" value="Peptidase_M28"/>
    <property type="match status" value="1"/>
</dbReference>
<feature type="domain" description="Peptidase M28" evidence="2">
    <location>
        <begin position="182"/>
        <end position="374"/>
    </location>
</feature>
<dbReference type="Proteomes" id="UP000321362">
    <property type="component" value="Chromosome"/>
</dbReference>
<gene>
    <name evidence="3" type="ORF">FSB76_04945</name>
</gene>
<dbReference type="KEGG" id="mgk:FSB76_04945"/>
<dbReference type="Gene3D" id="3.40.630.10">
    <property type="entry name" value="Zn peptidases"/>
    <property type="match status" value="1"/>
</dbReference>
<evidence type="ECO:0000313" key="3">
    <source>
        <dbReference type="EMBL" id="QEC75318.1"/>
    </source>
</evidence>
<dbReference type="OrthoDB" id="9764939at2"/>
<keyword evidence="4" id="KW-1185">Reference proteome</keyword>
<organism evidence="3 4">
    <name type="scientific">Mucilaginibacter ginsenosidivorax</name>
    <dbReference type="NCBI Taxonomy" id="862126"/>
    <lineage>
        <taxon>Bacteria</taxon>
        <taxon>Pseudomonadati</taxon>
        <taxon>Bacteroidota</taxon>
        <taxon>Sphingobacteriia</taxon>
        <taxon>Sphingobacteriales</taxon>
        <taxon>Sphingobacteriaceae</taxon>
        <taxon>Mucilaginibacter</taxon>
    </lineage>
</organism>
<sequence>MKFKLTLLLLFISGATFAQDSLFARKLVDTLTSPYFWGRGYTHDGVHKAAAFISAQFKSYGVKPMTGKNYLQEFSYPVNIFPGKMDVTINGVRLIPGKEFIVSPDSRGATGTGKLEQTDSTHFVDRQNRVIVSLEDKLTWSVEGKALDFTVIQVDKKALKQLPASLTVAIDNQLIPDFKTANVCGVVRGTVKPDSILVITAHYDHLGGMGSNTYFPGANDNASGLTQMLSLAKYYAAHPQPYTMAFIAFSGEEAGLLGSKYFTENPLIDLKKIRFLINLDLNGTGIEGITVVNATVYPNEFAAMQQINNDNHYFVKVAKRGKAANSDHYLFTEKGVPAFFIYTLGGIKAYHDVFDISATLPLNKYRELFNLIVKFNSALMQNAKP</sequence>
<proteinExistence type="predicted"/>
<dbReference type="RefSeq" id="WP_147052472.1">
    <property type="nucleotide sequence ID" value="NZ_CP042437.1"/>
</dbReference>
<dbReference type="InterPro" id="IPR007484">
    <property type="entry name" value="Peptidase_M28"/>
</dbReference>
<dbReference type="InterPro" id="IPR045175">
    <property type="entry name" value="M28_fam"/>
</dbReference>
<reference evidence="3 4" key="1">
    <citation type="journal article" date="2013" name="J. Microbiol.">
        <title>Mucilaginibacter ginsenosidivorax sp. nov., with ginsenoside converting activity isolated from sediment.</title>
        <authorList>
            <person name="Kim J.K."/>
            <person name="Choi T.E."/>
            <person name="Liu Q.M."/>
            <person name="Park H.Y."/>
            <person name="Yi T.H."/>
            <person name="Yoon M.H."/>
            <person name="Kim S.C."/>
            <person name="Im W.T."/>
        </authorList>
    </citation>
    <scope>NUCLEOTIDE SEQUENCE [LARGE SCALE GENOMIC DNA]</scope>
    <source>
        <strain evidence="3 4">KHI28</strain>
    </source>
</reference>
<dbReference type="GO" id="GO:0008235">
    <property type="term" value="F:metalloexopeptidase activity"/>
    <property type="evidence" value="ECO:0007669"/>
    <property type="project" value="InterPro"/>
</dbReference>
<name>A0A5B8VYG3_9SPHI</name>
<dbReference type="PANTHER" id="PTHR12147">
    <property type="entry name" value="METALLOPEPTIDASE M28 FAMILY MEMBER"/>
    <property type="match status" value="1"/>
</dbReference>
<dbReference type="SUPFAM" id="SSF53187">
    <property type="entry name" value="Zn-dependent exopeptidases"/>
    <property type="match status" value="1"/>
</dbReference>
<accession>A0A5B8VYG3</accession>
<evidence type="ECO:0000259" key="2">
    <source>
        <dbReference type="Pfam" id="PF04389"/>
    </source>
</evidence>
<evidence type="ECO:0000313" key="4">
    <source>
        <dbReference type="Proteomes" id="UP000321362"/>
    </source>
</evidence>
<evidence type="ECO:0000256" key="1">
    <source>
        <dbReference type="SAM" id="SignalP"/>
    </source>
</evidence>